<dbReference type="EMBL" id="RAWX01000010">
    <property type="protein sequence ID" value="RKJ83726.1"/>
    <property type="molecule type" value="Genomic_DNA"/>
</dbReference>
<dbReference type="RefSeq" id="WP_120416434.1">
    <property type="nucleotide sequence ID" value="NZ_RAWX01000010.1"/>
</dbReference>
<dbReference type="Proteomes" id="UP000281725">
    <property type="component" value="Unassembled WGS sequence"/>
</dbReference>
<reference evidence="3 4" key="1">
    <citation type="submission" date="2018-09" db="EMBL/GenBank/DDBJ databases">
        <title>Genome sequencing of Aeromonas veronii MS-17-88.</title>
        <authorList>
            <person name="Tekedar H.C."/>
            <person name="Arick M.A."/>
            <person name="Hsu C.-Y."/>
            <person name="Thrash A."/>
            <person name="Karsi A."/>
            <person name="Lawrence M.L."/>
            <person name="Abdelhamed H."/>
        </authorList>
    </citation>
    <scope>NUCLEOTIDE SEQUENCE [LARGE SCALE GENOMIC DNA]</scope>
    <source>
        <strain evidence="3 4">MS 17-88</strain>
    </source>
</reference>
<dbReference type="Gene3D" id="1.10.287.110">
    <property type="entry name" value="DnaJ domain"/>
    <property type="match status" value="1"/>
</dbReference>
<accession>A0A3A9IEX8</accession>
<dbReference type="SUPFAM" id="SSF46565">
    <property type="entry name" value="Chaperone J-domain"/>
    <property type="match status" value="1"/>
</dbReference>
<organism evidence="3 4">
    <name type="scientific">Aeromonas veronii</name>
    <dbReference type="NCBI Taxonomy" id="654"/>
    <lineage>
        <taxon>Bacteria</taxon>
        <taxon>Pseudomonadati</taxon>
        <taxon>Pseudomonadota</taxon>
        <taxon>Gammaproteobacteria</taxon>
        <taxon>Aeromonadales</taxon>
        <taxon>Aeromonadaceae</taxon>
        <taxon>Aeromonas</taxon>
    </lineage>
</organism>
<gene>
    <name evidence="3" type="ORF">D6R50_24440</name>
</gene>
<protein>
    <submittedName>
        <fullName evidence="3">J domain-containing protein</fullName>
    </submittedName>
</protein>
<feature type="region of interest" description="Disordered" evidence="2">
    <location>
        <begin position="1"/>
        <end position="20"/>
    </location>
</feature>
<sequence>MSLTKSKTSAKRKAVEPHHESPALAYFHRQWKAIEKLQAKLAKQEQEGTGIYQRFVSDIEPLEREQCALIFQLCQRLAGFTARKSFTQWQREMLHGWIDELMGYLESNPFRGELDLESLYMAVQSGSVSQFDDAQLDVSCDFITDMLQEAFGESPDDIELLREMVRNPEKLRDYMQAQAQKLGGDEHEWDDDAPDCGDAPFASDEEFERWQDRHDMVHPDEVARVEKLLDNSSLKQLYRKLAMTLHPDREQDPVKREEKTRLMGELSHAWEARDMFTLLHLAHTHLPEADNLLSEENLVAINPALWQKKHDLEICFYRGQEGVKGAILHKFKQSSKKKTDLAFEEHQHYLQRDIKQLHGQLATITTLATLKPYLADRWDARQHAIWDEDPSFDEMFFR</sequence>
<dbReference type="AlphaFoldDB" id="A0A3A9IEX8"/>
<name>A0A3A9IEX8_AERVE</name>
<evidence type="ECO:0000313" key="3">
    <source>
        <dbReference type="EMBL" id="RKJ83726.1"/>
    </source>
</evidence>
<dbReference type="InterPro" id="IPR036869">
    <property type="entry name" value="J_dom_sf"/>
</dbReference>
<evidence type="ECO:0000313" key="4">
    <source>
        <dbReference type="Proteomes" id="UP000281725"/>
    </source>
</evidence>
<evidence type="ECO:0000256" key="1">
    <source>
        <dbReference type="ARBA" id="ARBA00023186"/>
    </source>
</evidence>
<proteinExistence type="predicted"/>
<evidence type="ECO:0000256" key="2">
    <source>
        <dbReference type="SAM" id="MobiDB-lite"/>
    </source>
</evidence>
<dbReference type="InterPro" id="IPR001623">
    <property type="entry name" value="DnaJ_domain"/>
</dbReference>
<comment type="caution">
    <text evidence="3">The sequence shown here is derived from an EMBL/GenBank/DDBJ whole genome shotgun (WGS) entry which is preliminary data.</text>
</comment>
<dbReference type="CDD" id="cd06257">
    <property type="entry name" value="DnaJ"/>
    <property type="match status" value="1"/>
</dbReference>
<keyword evidence="1" id="KW-0143">Chaperone</keyword>